<keyword evidence="3" id="KW-1185">Reference proteome</keyword>
<protein>
    <submittedName>
        <fullName evidence="2">Uncharacterized protein</fullName>
    </submittedName>
</protein>
<comment type="caution">
    <text evidence="2">The sequence shown here is derived from an EMBL/GenBank/DDBJ whole genome shotgun (WGS) entry which is preliminary data.</text>
</comment>
<feature type="chain" id="PRO_5009191522" evidence="1">
    <location>
        <begin position="20"/>
        <end position="59"/>
    </location>
</feature>
<keyword evidence="1" id="KW-0732">Signal</keyword>
<dbReference type="EMBL" id="MAMP01000012">
    <property type="protein sequence ID" value="OES45749.1"/>
    <property type="molecule type" value="Genomic_DNA"/>
</dbReference>
<evidence type="ECO:0000313" key="3">
    <source>
        <dbReference type="Proteomes" id="UP000095658"/>
    </source>
</evidence>
<evidence type="ECO:0000313" key="2">
    <source>
        <dbReference type="EMBL" id="OES45749.1"/>
    </source>
</evidence>
<feature type="signal peptide" evidence="1">
    <location>
        <begin position="1"/>
        <end position="19"/>
    </location>
</feature>
<proteinExistence type="predicted"/>
<gene>
    <name evidence="2" type="ORF">BA724_02790</name>
</gene>
<reference evidence="2 3" key="1">
    <citation type="submission" date="2016-06" db="EMBL/GenBank/DDBJ databases">
        <title>Domibacillus iocasae genome sequencing.</title>
        <authorList>
            <person name="Verma A."/>
            <person name="Pal Y."/>
            <person name="Ojha A.K."/>
            <person name="Krishnamurthi S."/>
        </authorList>
    </citation>
    <scope>NUCLEOTIDE SEQUENCE [LARGE SCALE GENOMIC DNA]</scope>
    <source>
        <strain evidence="2 3">DSM 29979</strain>
    </source>
</reference>
<sequence>MLAAVLFIVCGMGVQSASAKTGTDALFVLIGDAMMNVKKRILYGGRRKYGKISRRVENA</sequence>
<dbReference type="Proteomes" id="UP000095658">
    <property type="component" value="Unassembled WGS sequence"/>
</dbReference>
<organism evidence="2 3">
    <name type="scientific">Domibacillus iocasae</name>
    <dbReference type="NCBI Taxonomy" id="1714016"/>
    <lineage>
        <taxon>Bacteria</taxon>
        <taxon>Bacillati</taxon>
        <taxon>Bacillota</taxon>
        <taxon>Bacilli</taxon>
        <taxon>Bacillales</taxon>
        <taxon>Bacillaceae</taxon>
        <taxon>Domibacillus</taxon>
    </lineage>
</organism>
<dbReference type="AlphaFoldDB" id="A0A1E7DRU8"/>
<evidence type="ECO:0000256" key="1">
    <source>
        <dbReference type="SAM" id="SignalP"/>
    </source>
</evidence>
<accession>A0A1E7DRU8</accession>
<dbReference type="STRING" id="1714016.BA724_02790"/>
<name>A0A1E7DRU8_9BACI</name>